<dbReference type="RefSeq" id="WP_146508459.1">
    <property type="nucleotide sequence ID" value="NZ_SIHI01000001.1"/>
</dbReference>
<gene>
    <name evidence="1" type="ORF">KOR42_15930</name>
</gene>
<keyword evidence="2" id="KW-1185">Reference proteome</keyword>
<evidence type="ECO:0000313" key="1">
    <source>
        <dbReference type="EMBL" id="TWT58222.1"/>
    </source>
</evidence>
<dbReference type="Pfam" id="PF10962">
    <property type="entry name" value="DUF2764"/>
    <property type="match status" value="1"/>
</dbReference>
<accession>A0A5C5X8M1</accession>
<dbReference type="AlphaFoldDB" id="A0A5C5X8M1"/>
<protein>
    <submittedName>
        <fullName evidence="1">Uncharacterized protein</fullName>
    </submittedName>
</protein>
<reference evidence="1 2" key="1">
    <citation type="submission" date="2019-02" db="EMBL/GenBank/DDBJ databases">
        <title>Deep-cultivation of Planctomycetes and their phenomic and genomic characterization uncovers novel biology.</title>
        <authorList>
            <person name="Wiegand S."/>
            <person name="Jogler M."/>
            <person name="Boedeker C."/>
            <person name="Pinto D."/>
            <person name="Vollmers J."/>
            <person name="Rivas-Marin E."/>
            <person name="Kohn T."/>
            <person name="Peeters S.H."/>
            <person name="Heuer A."/>
            <person name="Rast P."/>
            <person name="Oberbeckmann S."/>
            <person name="Bunk B."/>
            <person name="Jeske O."/>
            <person name="Meyerdierks A."/>
            <person name="Storesund J.E."/>
            <person name="Kallscheuer N."/>
            <person name="Luecker S."/>
            <person name="Lage O.M."/>
            <person name="Pohl T."/>
            <person name="Merkel B.J."/>
            <person name="Hornburger P."/>
            <person name="Mueller R.-W."/>
            <person name="Bruemmer F."/>
            <person name="Labrenz M."/>
            <person name="Spormann A.M."/>
            <person name="Op Den Camp H."/>
            <person name="Overmann J."/>
            <person name="Amann R."/>
            <person name="Jetten M.S.M."/>
            <person name="Mascher T."/>
            <person name="Medema M.H."/>
            <person name="Devos D.P."/>
            <person name="Kaster A.-K."/>
            <person name="Ovreas L."/>
            <person name="Rohde M."/>
            <person name="Galperin M.Y."/>
            <person name="Jogler C."/>
        </authorList>
    </citation>
    <scope>NUCLEOTIDE SEQUENCE [LARGE SCALE GENOMIC DNA]</scope>
    <source>
        <strain evidence="1 2">KOR42</strain>
    </source>
</reference>
<dbReference type="EMBL" id="SIHI01000001">
    <property type="protein sequence ID" value="TWT58222.1"/>
    <property type="molecule type" value="Genomic_DNA"/>
</dbReference>
<dbReference type="OrthoDB" id="556081at2"/>
<sequence length="223" mass="26376">MYYDLVCSLPHLVHLERVRRLPITPQRLKERLRGLKPEHASKLNEAMMLLRWRPLSLSSTNDASWAESCEKFLNSCRIESLRSYVQYRITQQVLVAALRSKRDGLEWHDPPVFGGDLALEQKIRRRWNVSYFGLEYVYPWIPEVQTFLTEVKPLNLEKTLMNLNWKWLSNYAGAPTFKFDDVMAYVFKWDILRSWLAHDSERARIKFAEIANQVADVESTEQE</sequence>
<dbReference type="Proteomes" id="UP000317243">
    <property type="component" value="Unassembled WGS sequence"/>
</dbReference>
<proteinExistence type="predicted"/>
<name>A0A5C5X8M1_9PLAN</name>
<comment type="caution">
    <text evidence="1">The sequence shown here is derived from an EMBL/GenBank/DDBJ whole genome shotgun (WGS) entry which is preliminary data.</text>
</comment>
<evidence type="ECO:0000313" key="2">
    <source>
        <dbReference type="Proteomes" id="UP000317243"/>
    </source>
</evidence>
<organism evidence="1 2">
    <name type="scientific">Thalassoglobus neptunius</name>
    <dbReference type="NCBI Taxonomy" id="1938619"/>
    <lineage>
        <taxon>Bacteria</taxon>
        <taxon>Pseudomonadati</taxon>
        <taxon>Planctomycetota</taxon>
        <taxon>Planctomycetia</taxon>
        <taxon>Planctomycetales</taxon>
        <taxon>Planctomycetaceae</taxon>
        <taxon>Thalassoglobus</taxon>
    </lineage>
</organism>
<dbReference type="InterPro" id="IPR024492">
    <property type="entry name" value="DUF2764"/>
</dbReference>